<comment type="caution">
    <text evidence="2">The sequence shown here is derived from an EMBL/GenBank/DDBJ whole genome shotgun (WGS) entry which is preliminary data.</text>
</comment>
<reference evidence="2" key="1">
    <citation type="submission" date="2022-08" db="EMBL/GenBank/DDBJ databases">
        <authorList>
            <consortium name="DOE Joint Genome Institute"/>
            <person name="Min B."/>
            <person name="Riley R."/>
            <person name="Sierra-Patev S."/>
            <person name="Naranjo-Ortiz M."/>
            <person name="Looney B."/>
            <person name="Konkel Z."/>
            <person name="Slot J.C."/>
            <person name="Sakamoto Y."/>
            <person name="Steenwyk J.L."/>
            <person name="Rokas A."/>
            <person name="Carro J."/>
            <person name="Camarero S."/>
            <person name="Ferreira P."/>
            <person name="Molpeceres G."/>
            <person name="Ruiz-Duenas F.J."/>
            <person name="Serrano A."/>
            <person name="Henrissat B."/>
            <person name="Drula E."/>
            <person name="Hughes K.W."/>
            <person name="Mata J.L."/>
            <person name="Ishikawa N.K."/>
            <person name="Vargas-Isla R."/>
            <person name="Ushijima S."/>
            <person name="Smith C.A."/>
            <person name="Ahrendt S."/>
            <person name="Andreopoulos W."/>
            <person name="He G."/>
            <person name="Labutti K."/>
            <person name="Lipzen A."/>
            <person name="Ng V."/>
            <person name="Sandor L."/>
            <person name="Barry K."/>
            <person name="Martinez A.T."/>
            <person name="Xiao Y."/>
            <person name="Gibbons J.G."/>
            <person name="Terashima K."/>
            <person name="Hibbett D.S."/>
            <person name="Grigoriev I.V."/>
        </authorList>
    </citation>
    <scope>NUCLEOTIDE SEQUENCE</scope>
    <source>
        <strain evidence="2">TFB7829</strain>
    </source>
</reference>
<dbReference type="Proteomes" id="UP001163850">
    <property type="component" value="Unassembled WGS sequence"/>
</dbReference>
<evidence type="ECO:0000313" key="2">
    <source>
        <dbReference type="EMBL" id="KAJ3978386.1"/>
    </source>
</evidence>
<proteinExistence type="predicted"/>
<organism evidence="2 3">
    <name type="scientific">Lentinula detonsa</name>
    <dbReference type="NCBI Taxonomy" id="2804962"/>
    <lineage>
        <taxon>Eukaryota</taxon>
        <taxon>Fungi</taxon>
        <taxon>Dikarya</taxon>
        <taxon>Basidiomycota</taxon>
        <taxon>Agaricomycotina</taxon>
        <taxon>Agaricomycetes</taxon>
        <taxon>Agaricomycetidae</taxon>
        <taxon>Agaricales</taxon>
        <taxon>Marasmiineae</taxon>
        <taxon>Omphalotaceae</taxon>
        <taxon>Lentinula</taxon>
    </lineage>
</organism>
<feature type="compositionally biased region" description="Polar residues" evidence="1">
    <location>
        <begin position="48"/>
        <end position="63"/>
    </location>
</feature>
<evidence type="ECO:0000313" key="3">
    <source>
        <dbReference type="Proteomes" id="UP001163850"/>
    </source>
</evidence>
<sequence length="247" mass="28329">MTLDLDLVRGHGGNLYRGPTVQLPRFTRSRGAYGRQRSKRFEPPFEPSLQQPESFTRTQWHNDQPSRRRQRSRRFCPTFRRYHSPHLSAASFAFLGRHYVLNLPLVPSLVPICVNRSSLLMDIPNEHIADGELLLLGAMLSKSAPQPLDKPPSPCPPVRPSLSPIASVFVPNSRRLFPLSFDGIFPPRFHPSMRPNTNPRINRLPARSSHPTQVASKLNPDAWAYFLRDYPDRSFVDSLLYIINYYC</sequence>
<dbReference type="AlphaFoldDB" id="A0AA38UM50"/>
<dbReference type="EMBL" id="MU803292">
    <property type="protein sequence ID" value="KAJ3978386.1"/>
    <property type="molecule type" value="Genomic_DNA"/>
</dbReference>
<name>A0AA38UM50_9AGAR</name>
<accession>A0AA38UM50</accession>
<gene>
    <name evidence="2" type="ORF">F5890DRAFT_1560440</name>
</gene>
<protein>
    <submittedName>
        <fullName evidence="2">Uncharacterized protein</fullName>
    </submittedName>
</protein>
<feature type="region of interest" description="Disordered" evidence="1">
    <location>
        <begin position="31"/>
        <end position="73"/>
    </location>
</feature>
<evidence type="ECO:0000256" key="1">
    <source>
        <dbReference type="SAM" id="MobiDB-lite"/>
    </source>
</evidence>